<comment type="caution">
    <text evidence="1">The sequence shown here is derived from an EMBL/GenBank/DDBJ whole genome shotgun (WGS) entry which is preliminary data.</text>
</comment>
<organism evidence="1 2">
    <name type="scientific">Brassica cretica</name>
    <name type="common">Mustard</name>
    <dbReference type="NCBI Taxonomy" id="69181"/>
    <lineage>
        <taxon>Eukaryota</taxon>
        <taxon>Viridiplantae</taxon>
        <taxon>Streptophyta</taxon>
        <taxon>Embryophyta</taxon>
        <taxon>Tracheophyta</taxon>
        <taxon>Spermatophyta</taxon>
        <taxon>Magnoliopsida</taxon>
        <taxon>eudicotyledons</taxon>
        <taxon>Gunneridae</taxon>
        <taxon>Pentapetalae</taxon>
        <taxon>rosids</taxon>
        <taxon>malvids</taxon>
        <taxon>Brassicales</taxon>
        <taxon>Brassicaceae</taxon>
        <taxon>Brassiceae</taxon>
        <taxon>Brassica</taxon>
    </lineage>
</organism>
<gene>
    <name evidence="1" type="ORF">F2Q69_00008901</name>
</gene>
<reference evidence="1" key="1">
    <citation type="submission" date="2019-12" db="EMBL/GenBank/DDBJ databases">
        <title>Genome sequencing and annotation of Brassica cretica.</title>
        <authorList>
            <person name="Studholme D.J."/>
            <person name="Sarris P."/>
        </authorList>
    </citation>
    <scope>NUCLEOTIDE SEQUENCE</scope>
    <source>
        <strain evidence="1">PFS-109/04</strain>
        <tissue evidence="1">Leaf</tissue>
    </source>
</reference>
<protein>
    <submittedName>
        <fullName evidence="1">Uncharacterized protein</fullName>
    </submittedName>
</protein>
<sequence>MTIVLGIRVRAFRFGDHSDCLQVRFLREARDGRLEDVRLLTQLRGGGGLRRVNAEGAVVASGE</sequence>
<evidence type="ECO:0000313" key="1">
    <source>
        <dbReference type="EMBL" id="KAF3508116.1"/>
    </source>
</evidence>
<evidence type="ECO:0000313" key="2">
    <source>
        <dbReference type="Proteomes" id="UP000712600"/>
    </source>
</evidence>
<dbReference type="Proteomes" id="UP000712600">
    <property type="component" value="Unassembled WGS sequence"/>
</dbReference>
<dbReference type="EMBL" id="QGKX02001521">
    <property type="protein sequence ID" value="KAF3508116.1"/>
    <property type="molecule type" value="Genomic_DNA"/>
</dbReference>
<dbReference type="AlphaFoldDB" id="A0A8S9NWL4"/>
<proteinExistence type="predicted"/>
<accession>A0A8S9NWL4</accession>
<name>A0A8S9NWL4_BRACR</name>